<feature type="compositionally biased region" description="Basic and acidic residues" evidence="1">
    <location>
        <begin position="116"/>
        <end position="128"/>
    </location>
</feature>
<reference evidence="2 3" key="1">
    <citation type="journal article" date="2015" name="Nat. Commun.">
        <title>Outbred genome sequencing and CRISPR/Cas9 gene editing in butterflies.</title>
        <authorList>
            <person name="Li X."/>
            <person name="Fan D."/>
            <person name="Zhang W."/>
            <person name="Liu G."/>
            <person name="Zhang L."/>
            <person name="Zhao L."/>
            <person name="Fang X."/>
            <person name="Chen L."/>
            <person name="Dong Y."/>
            <person name="Chen Y."/>
            <person name="Ding Y."/>
            <person name="Zhao R."/>
            <person name="Feng M."/>
            <person name="Zhu Y."/>
            <person name="Feng Y."/>
            <person name="Jiang X."/>
            <person name="Zhu D."/>
            <person name="Xiang H."/>
            <person name="Feng X."/>
            <person name="Li S."/>
            <person name="Wang J."/>
            <person name="Zhang G."/>
            <person name="Kronforst M.R."/>
            <person name="Wang W."/>
        </authorList>
    </citation>
    <scope>NUCLEOTIDE SEQUENCE [LARGE SCALE GENOMIC DNA]</scope>
    <source>
        <strain evidence="2">Ya'a_city_454_Pm</strain>
        <tissue evidence="2">Whole body</tissue>
    </source>
</reference>
<proteinExistence type="predicted"/>
<evidence type="ECO:0000313" key="2">
    <source>
        <dbReference type="EMBL" id="KPJ16372.1"/>
    </source>
</evidence>
<organism evidence="2 3">
    <name type="scientific">Papilio machaon</name>
    <name type="common">Old World swallowtail butterfly</name>
    <dbReference type="NCBI Taxonomy" id="76193"/>
    <lineage>
        <taxon>Eukaryota</taxon>
        <taxon>Metazoa</taxon>
        <taxon>Ecdysozoa</taxon>
        <taxon>Arthropoda</taxon>
        <taxon>Hexapoda</taxon>
        <taxon>Insecta</taxon>
        <taxon>Pterygota</taxon>
        <taxon>Neoptera</taxon>
        <taxon>Endopterygota</taxon>
        <taxon>Lepidoptera</taxon>
        <taxon>Glossata</taxon>
        <taxon>Ditrysia</taxon>
        <taxon>Papilionoidea</taxon>
        <taxon>Papilionidae</taxon>
        <taxon>Papilioninae</taxon>
        <taxon>Papilio</taxon>
    </lineage>
</organism>
<evidence type="ECO:0000256" key="1">
    <source>
        <dbReference type="SAM" id="MobiDB-lite"/>
    </source>
</evidence>
<protein>
    <submittedName>
        <fullName evidence="2">Uncharacterized protein</fullName>
    </submittedName>
</protein>
<dbReference type="AlphaFoldDB" id="A0A0N1IFK6"/>
<evidence type="ECO:0000313" key="3">
    <source>
        <dbReference type="Proteomes" id="UP000053240"/>
    </source>
</evidence>
<dbReference type="InParanoid" id="A0A0N1IFK6"/>
<feature type="region of interest" description="Disordered" evidence="1">
    <location>
        <begin position="112"/>
        <end position="162"/>
    </location>
</feature>
<name>A0A0N1IFK6_PAPMA</name>
<keyword evidence="3" id="KW-1185">Reference proteome</keyword>
<accession>A0A0N1IFK6</accession>
<dbReference type="EMBL" id="KQ460248">
    <property type="protein sequence ID" value="KPJ16372.1"/>
    <property type="molecule type" value="Genomic_DNA"/>
</dbReference>
<gene>
    <name evidence="2" type="ORF">RR48_00897</name>
</gene>
<dbReference type="Proteomes" id="UP000053240">
    <property type="component" value="Unassembled WGS sequence"/>
</dbReference>
<sequence length="162" mass="17896">MHNGNENASVTNTPKRISVQQLQKQNVNLQYPAVLTSISLPSIEPRTACSGRFREHAIHVVLVGFPPREESGDLKEFMSKEDEVCHASALEEIRESEDMERALYKLVCSSSGGAGVEEKEGEVKKETGGEIFSEPTLIPEEPSRPEVTSVLPNRPERQVPGK</sequence>